<dbReference type="GO" id="GO:0005737">
    <property type="term" value="C:cytoplasm"/>
    <property type="evidence" value="ECO:0007669"/>
    <property type="project" value="UniProtKB-SubCell"/>
</dbReference>
<accession>M1AER0</accession>
<protein>
    <submittedName>
        <fullName evidence="5">Calmodulin binding protein</fullName>
    </submittedName>
</protein>
<dbReference type="EnsemblPlants" id="PGSC0003DMT400021178">
    <property type="protein sequence ID" value="PGSC0003DMT400021178"/>
    <property type="gene ID" value="PGSC0003DMG400008202"/>
</dbReference>
<dbReference type="PANTHER" id="PTHR31250">
    <property type="entry name" value="IQ DOMAIN-CONTAINING PROTEIN IQM3"/>
    <property type="match status" value="1"/>
</dbReference>
<dbReference type="GO" id="GO:0005634">
    <property type="term" value="C:nucleus"/>
    <property type="evidence" value="ECO:0007669"/>
    <property type="project" value="UniProtKB-SubCell"/>
</dbReference>
<dbReference type="AlphaFoldDB" id="M1AER0"/>
<evidence type="ECO:0000256" key="4">
    <source>
        <dbReference type="ARBA" id="ARBA00023242"/>
    </source>
</evidence>
<dbReference type="InterPro" id="IPR044159">
    <property type="entry name" value="IQM"/>
</dbReference>
<comment type="subcellular location">
    <subcellularLocation>
        <location evidence="2">Cytoplasm</location>
    </subcellularLocation>
    <subcellularLocation>
        <location evidence="1">Nucleus</location>
    </subcellularLocation>
</comment>
<gene>
    <name evidence="5" type="primary">LOC102595008</name>
</gene>
<reference evidence="5" key="2">
    <citation type="submission" date="2015-06" db="UniProtKB">
        <authorList>
            <consortium name="EnsemblPlants"/>
        </authorList>
    </citation>
    <scope>IDENTIFICATION</scope>
    <source>
        <strain evidence="5">DM1-3 516 R44</strain>
    </source>
</reference>
<organism evidence="5 6">
    <name type="scientific">Solanum tuberosum</name>
    <name type="common">Potato</name>
    <dbReference type="NCBI Taxonomy" id="4113"/>
    <lineage>
        <taxon>Eukaryota</taxon>
        <taxon>Viridiplantae</taxon>
        <taxon>Streptophyta</taxon>
        <taxon>Embryophyta</taxon>
        <taxon>Tracheophyta</taxon>
        <taxon>Spermatophyta</taxon>
        <taxon>Magnoliopsida</taxon>
        <taxon>eudicotyledons</taxon>
        <taxon>Gunneridae</taxon>
        <taxon>Pentapetalae</taxon>
        <taxon>asterids</taxon>
        <taxon>lamiids</taxon>
        <taxon>Solanales</taxon>
        <taxon>Solanaceae</taxon>
        <taxon>Solanoideae</taxon>
        <taxon>Solaneae</taxon>
        <taxon>Solanum</taxon>
    </lineage>
</organism>
<keyword evidence="6" id="KW-1185">Reference proteome</keyword>
<dbReference type="Proteomes" id="UP000011115">
    <property type="component" value="Unassembled WGS sequence"/>
</dbReference>
<evidence type="ECO:0000313" key="5">
    <source>
        <dbReference type="EnsemblPlants" id="PGSC0003DMT400021178"/>
    </source>
</evidence>
<name>M1AER0_SOLTU</name>
<evidence type="ECO:0000256" key="3">
    <source>
        <dbReference type="ARBA" id="ARBA00022490"/>
    </source>
</evidence>
<dbReference type="HOGENOM" id="CLU_026344_2_1_1"/>
<proteinExistence type="predicted"/>
<evidence type="ECO:0000256" key="1">
    <source>
        <dbReference type="ARBA" id="ARBA00004123"/>
    </source>
</evidence>
<reference evidence="6" key="1">
    <citation type="journal article" date="2011" name="Nature">
        <title>Genome sequence and analysis of the tuber crop potato.</title>
        <authorList>
            <consortium name="The Potato Genome Sequencing Consortium"/>
        </authorList>
    </citation>
    <scope>NUCLEOTIDE SEQUENCE [LARGE SCALE GENOMIC DNA]</scope>
    <source>
        <strain evidence="6">cv. DM1-3 516 R44</strain>
    </source>
</reference>
<sequence>MGLSLSILLSAWNEILRHSYLIFPDTMGRAIMRSVSIERKNRELSLMTLSFKEKNDKNVRKSDCSEESLKHEKQKLKTSVPITSLVVDQAPRISIPEPFVFFSPRPVTELDAAATKLQTVYKSYRTRRNLADCAVVVEELWWKALDSAALKQSSISFFDVNKHEAAVSRWSRARTRAAKVGKGLLKDEKAQKLALQHWLEAIDPRHRYGHNLHFYYDVWFNSKTSQPFFYWLDVGDGKELNLESYKRADLQRRCFKYLFGPKEREANEVVVDDGNLVYKQSGMLLKTIEGSKWIVLLFLQGSKYNTKATLESLDSKLL</sequence>
<dbReference type="OrthoDB" id="7344096at2759"/>
<evidence type="ECO:0000256" key="2">
    <source>
        <dbReference type="ARBA" id="ARBA00004496"/>
    </source>
</evidence>
<dbReference type="Gramene" id="PGSC0003DMT400021178">
    <property type="protein sequence ID" value="PGSC0003DMT400021178"/>
    <property type="gene ID" value="PGSC0003DMG400008202"/>
</dbReference>
<evidence type="ECO:0000313" key="6">
    <source>
        <dbReference type="Proteomes" id="UP000011115"/>
    </source>
</evidence>
<dbReference type="PANTHER" id="PTHR31250:SF68">
    <property type="entry name" value="IQ DOMAIN-CONTAINING PROTEIN IQM1-LIKE"/>
    <property type="match status" value="1"/>
</dbReference>
<dbReference type="ExpressionAtlas" id="M1AER0">
    <property type="expression patterns" value="baseline"/>
</dbReference>
<keyword evidence="3" id="KW-0963">Cytoplasm</keyword>
<keyword evidence="4" id="KW-0539">Nucleus</keyword>